<dbReference type="STRING" id="1391627.SAMN05216464_11862"/>
<sequence>MGNSEHHLLSQIKPENTAKLMGSKSLVNNQFGYFYSLNSGKFYDNPASLCD</sequence>
<dbReference type="Proteomes" id="UP000199072">
    <property type="component" value="Unassembled WGS sequence"/>
</dbReference>
<proteinExistence type="predicted"/>
<protein>
    <submittedName>
        <fullName evidence="1">Uncharacterized protein</fullName>
    </submittedName>
</protein>
<keyword evidence="2" id="KW-1185">Reference proteome</keyword>
<reference evidence="1 2" key="1">
    <citation type="submission" date="2016-10" db="EMBL/GenBank/DDBJ databases">
        <authorList>
            <person name="de Groot N.N."/>
        </authorList>
    </citation>
    <scope>NUCLEOTIDE SEQUENCE [LARGE SCALE GENOMIC DNA]</scope>
    <source>
        <strain evidence="1 2">47C3B</strain>
    </source>
</reference>
<evidence type="ECO:0000313" key="2">
    <source>
        <dbReference type="Proteomes" id="UP000199072"/>
    </source>
</evidence>
<dbReference type="EMBL" id="FNAI01000018">
    <property type="protein sequence ID" value="SDF45290.1"/>
    <property type="molecule type" value="Genomic_DNA"/>
</dbReference>
<evidence type="ECO:0000313" key="1">
    <source>
        <dbReference type="EMBL" id="SDF45290.1"/>
    </source>
</evidence>
<organism evidence="1 2">
    <name type="scientific">Mucilaginibacter pineti</name>
    <dbReference type="NCBI Taxonomy" id="1391627"/>
    <lineage>
        <taxon>Bacteria</taxon>
        <taxon>Pseudomonadati</taxon>
        <taxon>Bacteroidota</taxon>
        <taxon>Sphingobacteriia</taxon>
        <taxon>Sphingobacteriales</taxon>
        <taxon>Sphingobacteriaceae</taxon>
        <taxon>Mucilaginibacter</taxon>
    </lineage>
</organism>
<gene>
    <name evidence="1" type="ORF">SAMN05216464_11862</name>
</gene>
<dbReference type="AlphaFoldDB" id="A0A1G7L8C8"/>
<accession>A0A1G7L8C8</accession>
<name>A0A1G7L8C8_9SPHI</name>